<evidence type="ECO:0000313" key="2">
    <source>
        <dbReference type="Proteomes" id="UP000324222"/>
    </source>
</evidence>
<proteinExistence type="predicted"/>
<dbReference type="AlphaFoldDB" id="A0A5B7JZW9"/>
<dbReference type="EMBL" id="VSRR010120388">
    <property type="protein sequence ID" value="MPC99886.1"/>
    <property type="molecule type" value="Genomic_DNA"/>
</dbReference>
<gene>
    <name evidence="1" type="ORF">E2C01_095330</name>
</gene>
<name>A0A5B7JZW9_PORTR</name>
<dbReference type="Proteomes" id="UP000324222">
    <property type="component" value="Unassembled WGS sequence"/>
</dbReference>
<evidence type="ECO:0000313" key="1">
    <source>
        <dbReference type="EMBL" id="MPC99886.1"/>
    </source>
</evidence>
<keyword evidence="2" id="KW-1185">Reference proteome</keyword>
<accession>A0A5B7JZW9</accession>
<organism evidence="1 2">
    <name type="scientific">Portunus trituberculatus</name>
    <name type="common">Swimming crab</name>
    <name type="synonym">Neptunus trituberculatus</name>
    <dbReference type="NCBI Taxonomy" id="210409"/>
    <lineage>
        <taxon>Eukaryota</taxon>
        <taxon>Metazoa</taxon>
        <taxon>Ecdysozoa</taxon>
        <taxon>Arthropoda</taxon>
        <taxon>Crustacea</taxon>
        <taxon>Multicrustacea</taxon>
        <taxon>Malacostraca</taxon>
        <taxon>Eumalacostraca</taxon>
        <taxon>Eucarida</taxon>
        <taxon>Decapoda</taxon>
        <taxon>Pleocyemata</taxon>
        <taxon>Brachyura</taxon>
        <taxon>Eubrachyura</taxon>
        <taxon>Portunoidea</taxon>
        <taxon>Portunidae</taxon>
        <taxon>Portuninae</taxon>
        <taxon>Portunus</taxon>
    </lineage>
</organism>
<reference evidence="1 2" key="1">
    <citation type="submission" date="2019-05" db="EMBL/GenBank/DDBJ databases">
        <title>Another draft genome of Portunus trituberculatus and its Hox gene families provides insights of decapod evolution.</title>
        <authorList>
            <person name="Jeong J.-H."/>
            <person name="Song I."/>
            <person name="Kim S."/>
            <person name="Choi T."/>
            <person name="Kim D."/>
            <person name="Ryu S."/>
            <person name="Kim W."/>
        </authorList>
    </citation>
    <scope>NUCLEOTIDE SEQUENCE [LARGE SCALE GENOMIC DNA]</scope>
    <source>
        <tissue evidence="1">Muscle</tissue>
    </source>
</reference>
<protein>
    <submittedName>
        <fullName evidence="1">Uncharacterized protein</fullName>
    </submittedName>
</protein>
<sequence length="65" mass="6878">MTTNLVVVGSPCDKLDSTGDGRSARLAFVRVDLAVCEVDRTVTIGDPSHGHEGVQPQLRGVLIMS</sequence>
<comment type="caution">
    <text evidence="1">The sequence shown here is derived from an EMBL/GenBank/DDBJ whole genome shotgun (WGS) entry which is preliminary data.</text>
</comment>